<feature type="domain" description="O-methyltransferase C-terminal" evidence="5">
    <location>
        <begin position="115"/>
        <end position="319"/>
    </location>
</feature>
<comment type="caution">
    <text evidence="7">The sequence shown here is derived from an EMBL/GenBank/DDBJ whole genome shotgun (WGS) entry which is preliminary data.</text>
</comment>
<accession>A0A840Q332</accession>
<keyword evidence="3" id="KW-0949">S-adenosyl-L-methionine</keyword>
<dbReference type="InterPro" id="IPR036390">
    <property type="entry name" value="WH_DNA-bd_sf"/>
</dbReference>
<organism evidence="7 8">
    <name type="scientific">Saccharopolyspora phatthalungensis</name>
    <dbReference type="NCBI Taxonomy" id="664693"/>
    <lineage>
        <taxon>Bacteria</taxon>
        <taxon>Bacillati</taxon>
        <taxon>Actinomycetota</taxon>
        <taxon>Actinomycetes</taxon>
        <taxon>Pseudonocardiales</taxon>
        <taxon>Pseudonocardiaceae</taxon>
        <taxon>Saccharopolyspora</taxon>
    </lineage>
</organism>
<feature type="active site" description="Proton acceptor" evidence="4">
    <location>
        <position position="248"/>
    </location>
</feature>
<dbReference type="PIRSF" id="PIRSF005739">
    <property type="entry name" value="O-mtase"/>
    <property type="match status" value="1"/>
</dbReference>
<dbReference type="PROSITE" id="PS51683">
    <property type="entry name" value="SAM_OMT_II"/>
    <property type="match status" value="1"/>
</dbReference>
<dbReference type="PANTHER" id="PTHR43712:SF2">
    <property type="entry name" value="O-METHYLTRANSFERASE CICE"/>
    <property type="match status" value="1"/>
</dbReference>
<proteinExistence type="predicted"/>
<dbReference type="GO" id="GO:0032259">
    <property type="term" value="P:methylation"/>
    <property type="evidence" value="ECO:0007669"/>
    <property type="project" value="UniProtKB-KW"/>
</dbReference>
<keyword evidence="8" id="KW-1185">Reference proteome</keyword>
<evidence type="ECO:0000259" key="6">
    <source>
        <dbReference type="Pfam" id="PF08100"/>
    </source>
</evidence>
<dbReference type="RefSeq" id="WP_184723467.1">
    <property type="nucleotide sequence ID" value="NZ_JACHIW010000001.1"/>
</dbReference>
<evidence type="ECO:0000256" key="1">
    <source>
        <dbReference type="ARBA" id="ARBA00022603"/>
    </source>
</evidence>
<dbReference type="InterPro" id="IPR012967">
    <property type="entry name" value="COMT_dimerisation"/>
</dbReference>
<dbReference type="CDD" id="cd02440">
    <property type="entry name" value="AdoMet_MTases"/>
    <property type="match status" value="1"/>
</dbReference>
<dbReference type="Pfam" id="PF08100">
    <property type="entry name" value="Dimerisation"/>
    <property type="match status" value="1"/>
</dbReference>
<evidence type="ECO:0000313" key="7">
    <source>
        <dbReference type="EMBL" id="MBB5153119.1"/>
    </source>
</evidence>
<dbReference type="AlphaFoldDB" id="A0A840Q332"/>
<evidence type="ECO:0000256" key="2">
    <source>
        <dbReference type="ARBA" id="ARBA00022679"/>
    </source>
</evidence>
<keyword evidence="1 7" id="KW-0489">Methyltransferase</keyword>
<evidence type="ECO:0000256" key="3">
    <source>
        <dbReference type="ARBA" id="ARBA00022691"/>
    </source>
</evidence>
<dbReference type="GO" id="GO:0046983">
    <property type="term" value="F:protein dimerization activity"/>
    <property type="evidence" value="ECO:0007669"/>
    <property type="project" value="InterPro"/>
</dbReference>
<keyword evidence="2 7" id="KW-0808">Transferase</keyword>
<dbReference type="SUPFAM" id="SSF46785">
    <property type="entry name" value="Winged helix' DNA-binding domain"/>
    <property type="match status" value="1"/>
</dbReference>
<evidence type="ECO:0000313" key="8">
    <source>
        <dbReference type="Proteomes" id="UP000584374"/>
    </source>
</evidence>
<protein>
    <submittedName>
        <fullName evidence="7">SAM-dependent methyltransferase</fullName>
    </submittedName>
</protein>
<gene>
    <name evidence="7" type="ORF">BJ970_000653</name>
</gene>
<dbReference type="Gene3D" id="3.40.50.150">
    <property type="entry name" value="Vaccinia Virus protein VP39"/>
    <property type="match status" value="1"/>
</dbReference>
<evidence type="ECO:0000256" key="4">
    <source>
        <dbReference type="PIRSR" id="PIRSR005739-1"/>
    </source>
</evidence>
<dbReference type="InterPro" id="IPR016461">
    <property type="entry name" value="COMT-like"/>
</dbReference>
<dbReference type="Pfam" id="PF00891">
    <property type="entry name" value="Methyltransf_2"/>
    <property type="match status" value="1"/>
</dbReference>
<sequence>MRREDEAAVRVGALASLTAPWVIRVAVTLRLPDLISDGTTEISALASRAGADPDALARVVRHLTHLGLVRQPRPGHVELTELGQPLRTEHPARLTNALDQENAFNRREAATITGLLEAVRTGQPVWTALWGRDFWTDQDQDQELSDGFDRAMSGFPELLATWISQGYDWASAQHVVDVGGGTGRILAELLTSHPRLRGTLVDLPRPAAEAADRFDQLGIAGRATALGQSFFDPLPTDGDVYLLANVLHCWNDEDSRKILGQCASAAAPGSRIVMVDQVVPAETSGLDQDIVETDLGLLLLFGAKIRSEREFRALGESAGLTLSETTPLVSRGGWSLLTYRIDD</sequence>
<dbReference type="PANTHER" id="PTHR43712">
    <property type="entry name" value="PUTATIVE (AFU_ORTHOLOGUE AFUA_4G14580)-RELATED"/>
    <property type="match status" value="1"/>
</dbReference>
<name>A0A840Q332_9PSEU</name>
<dbReference type="InterPro" id="IPR001077">
    <property type="entry name" value="COMT_C"/>
</dbReference>
<dbReference type="Proteomes" id="UP000584374">
    <property type="component" value="Unassembled WGS sequence"/>
</dbReference>
<dbReference type="Gene3D" id="1.10.10.10">
    <property type="entry name" value="Winged helix-like DNA-binding domain superfamily/Winged helix DNA-binding domain"/>
    <property type="match status" value="1"/>
</dbReference>
<dbReference type="Gene3D" id="1.10.287.1350">
    <property type="match status" value="1"/>
</dbReference>
<feature type="domain" description="O-methyltransferase dimerisation" evidence="6">
    <location>
        <begin position="18"/>
        <end position="84"/>
    </location>
</feature>
<dbReference type="InterPro" id="IPR029063">
    <property type="entry name" value="SAM-dependent_MTases_sf"/>
</dbReference>
<evidence type="ECO:0000259" key="5">
    <source>
        <dbReference type="Pfam" id="PF00891"/>
    </source>
</evidence>
<dbReference type="InterPro" id="IPR036388">
    <property type="entry name" value="WH-like_DNA-bd_sf"/>
</dbReference>
<dbReference type="SUPFAM" id="SSF53335">
    <property type="entry name" value="S-adenosyl-L-methionine-dependent methyltransferases"/>
    <property type="match status" value="1"/>
</dbReference>
<dbReference type="GO" id="GO:0008171">
    <property type="term" value="F:O-methyltransferase activity"/>
    <property type="evidence" value="ECO:0007669"/>
    <property type="project" value="InterPro"/>
</dbReference>
<dbReference type="EMBL" id="JACHIW010000001">
    <property type="protein sequence ID" value="MBB5153119.1"/>
    <property type="molecule type" value="Genomic_DNA"/>
</dbReference>
<reference evidence="7 8" key="1">
    <citation type="submission" date="2020-08" db="EMBL/GenBank/DDBJ databases">
        <title>Sequencing the genomes of 1000 actinobacteria strains.</title>
        <authorList>
            <person name="Klenk H.-P."/>
        </authorList>
    </citation>
    <scope>NUCLEOTIDE SEQUENCE [LARGE SCALE GENOMIC DNA]</scope>
    <source>
        <strain evidence="7 8">DSM 45584</strain>
    </source>
</reference>